<keyword evidence="6 8" id="KW-0472">Membrane</keyword>
<evidence type="ECO:0000313" key="10">
    <source>
        <dbReference type="Proteomes" id="UP000650533"/>
    </source>
</evidence>
<keyword evidence="4 8" id="KW-1133">Transmembrane helix</keyword>
<feature type="compositionally biased region" description="Polar residues" evidence="7">
    <location>
        <begin position="933"/>
        <end position="943"/>
    </location>
</feature>
<evidence type="ECO:0000256" key="2">
    <source>
        <dbReference type="ARBA" id="ARBA00022448"/>
    </source>
</evidence>
<dbReference type="GO" id="GO:0005254">
    <property type="term" value="F:chloride channel activity"/>
    <property type="evidence" value="ECO:0007669"/>
    <property type="project" value="InterPro"/>
</dbReference>
<feature type="compositionally biased region" description="Polar residues" evidence="7">
    <location>
        <begin position="957"/>
        <end position="985"/>
    </location>
</feature>
<feature type="region of interest" description="Disordered" evidence="7">
    <location>
        <begin position="928"/>
        <end position="1048"/>
    </location>
</feature>
<feature type="compositionally biased region" description="Low complexity" evidence="7">
    <location>
        <begin position="1219"/>
        <end position="1237"/>
    </location>
</feature>
<evidence type="ECO:0000256" key="1">
    <source>
        <dbReference type="ARBA" id="ARBA00004141"/>
    </source>
</evidence>
<feature type="transmembrane region" description="Helical" evidence="8">
    <location>
        <begin position="358"/>
        <end position="378"/>
    </location>
</feature>
<reference evidence="9" key="1">
    <citation type="submission" date="2020-05" db="EMBL/GenBank/DDBJ databases">
        <title>Evolutionary and genomic comparisons of hybrid uninucleate and nonhybrid Rhizoctonia fungi.</title>
        <authorList>
            <person name="Li C."/>
            <person name="Chen X."/>
        </authorList>
    </citation>
    <scope>NUCLEOTIDE SEQUENCE</scope>
    <source>
        <strain evidence="9">AG-1 IA</strain>
    </source>
</reference>
<feature type="compositionally biased region" description="Polar residues" evidence="7">
    <location>
        <begin position="872"/>
        <end position="908"/>
    </location>
</feature>
<feature type="compositionally biased region" description="Polar residues" evidence="7">
    <location>
        <begin position="565"/>
        <end position="586"/>
    </location>
</feature>
<feature type="compositionally biased region" description="Low complexity" evidence="7">
    <location>
        <begin position="992"/>
        <end position="1021"/>
    </location>
</feature>
<feature type="compositionally biased region" description="Polar residues" evidence="7">
    <location>
        <begin position="1359"/>
        <end position="1374"/>
    </location>
</feature>
<evidence type="ECO:0000313" key="9">
    <source>
        <dbReference type="EMBL" id="QRW27305.1"/>
    </source>
</evidence>
<comment type="subcellular location">
    <subcellularLocation>
        <location evidence="1">Membrane</location>
        <topology evidence="1">Multi-pass membrane protein</topology>
    </subcellularLocation>
</comment>
<feature type="compositionally biased region" description="Polar residues" evidence="7">
    <location>
        <begin position="1638"/>
        <end position="1661"/>
    </location>
</feature>
<keyword evidence="2" id="KW-0813">Transport</keyword>
<feature type="transmembrane region" description="Helical" evidence="8">
    <location>
        <begin position="44"/>
        <end position="65"/>
    </location>
</feature>
<feature type="region of interest" description="Disordered" evidence="7">
    <location>
        <begin position="1112"/>
        <end position="1178"/>
    </location>
</feature>
<name>A0A8H8P8U0_9AGAM</name>
<protein>
    <submittedName>
        <fullName evidence="9">Bestrophin protein</fullName>
    </submittedName>
</protein>
<dbReference type="GeneID" id="67024182"/>
<dbReference type="EMBL" id="CP059673">
    <property type="protein sequence ID" value="QRW27305.1"/>
    <property type="molecule type" value="Genomic_DNA"/>
</dbReference>
<evidence type="ECO:0000256" key="6">
    <source>
        <dbReference type="ARBA" id="ARBA00023136"/>
    </source>
</evidence>
<feature type="region of interest" description="Disordered" evidence="7">
    <location>
        <begin position="563"/>
        <end position="620"/>
    </location>
</feature>
<dbReference type="PANTHER" id="PTHR33281:SF21">
    <property type="entry name" value="MEMBRANE PROTEIN"/>
    <property type="match status" value="1"/>
</dbReference>
<feature type="compositionally biased region" description="Polar residues" evidence="7">
    <location>
        <begin position="1439"/>
        <end position="1450"/>
    </location>
</feature>
<organism evidence="9 10">
    <name type="scientific">Rhizoctonia solani</name>
    <dbReference type="NCBI Taxonomy" id="456999"/>
    <lineage>
        <taxon>Eukaryota</taxon>
        <taxon>Fungi</taxon>
        <taxon>Dikarya</taxon>
        <taxon>Basidiomycota</taxon>
        <taxon>Agaricomycotina</taxon>
        <taxon>Agaricomycetes</taxon>
        <taxon>Cantharellales</taxon>
        <taxon>Ceratobasidiaceae</taxon>
        <taxon>Rhizoctonia</taxon>
    </lineage>
</organism>
<feature type="region of interest" description="Disordered" evidence="7">
    <location>
        <begin position="1879"/>
        <end position="1913"/>
    </location>
</feature>
<feature type="compositionally biased region" description="Low complexity" evidence="7">
    <location>
        <begin position="1329"/>
        <end position="1340"/>
    </location>
</feature>
<feature type="transmembrane region" description="Helical" evidence="8">
    <location>
        <begin position="71"/>
        <end position="89"/>
    </location>
</feature>
<feature type="compositionally biased region" description="Polar residues" evidence="7">
    <location>
        <begin position="1597"/>
        <end position="1609"/>
    </location>
</feature>
<feature type="compositionally biased region" description="Polar residues" evidence="7">
    <location>
        <begin position="1709"/>
        <end position="1718"/>
    </location>
</feature>
<evidence type="ECO:0000256" key="7">
    <source>
        <dbReference type="SAM" id="MobiDB-lite"/>
    </source>
</evidence>
<feature type="compositionally biased region" description="Polar residues" evidence="7">
    <location>
        <begin position="1125"/>
        <end position="1134"/>
    </location>
</feature>
<proteinExistence type="predicted"/>
<feature type="compositionally biased region" description="Polar residues" evidence="7">
    <location>
        <begin position="1755"/>
        <end position="1766"/>
    </location>
</feature>
<dbReference type="GO" id="GO:0016020">
    <property type="term" value="C:membrane"/>
    <property type="evidence" value="ECO:0007669"/>
    <property type="project" value="UniProtKB-SubCell"/>
</dbReference>
<dbReference type="Proteomes" id="UP000650533">
    <property type="component" value="Chromosome 16"/>
</dbReference>
<dbReference type="RefSeq" id="XP_043187542.1">
    <property type="nucleotide sequence ID" value="XM_043321719.1"/>
</dbReference>
<feature type="compositionally biased region" description="Polar residues" evidence="7">
    <location>
        <begin position="764"/>
        <end position="815"/>
    </location>
</feature>
<keyword evidence="5" id="KW-0406">Ion transport</keyword>
<feature type="compositionally biased region" description="Low complexity" evidence="7">
    <location>
        <begin position="1894"/>
        <end position="1903"/>
    </location>
</feature>
<evidence type="ECO:0000256" key="5">
    <source>
        <dbReference type="ARBA" id="ARBA00023065"/>
    </source>
</evidence>
<feature type="region of interest" description="Disordered" evidence="7">
    <location>
        <begin position="1638"/>
        <end position="1802"/>
    </location>
</feature>
<evidence type="ECO:0000256" key="4">
    <source>
        <dbReference type="ARBA" id="ARBA00022989"/>
    </source>
</evidence>
<feature type="region of interest" description="Disordered" evidence="7">
    <location>
        <begin position="666"/>
        <end position="908"/>
    </location>
</feature>
<dbReference type="InterPro" id="IPR044669">
    <property type="entry name" value="YneE/VCCN1/2-like"/>
</dbReference>
<dbReference type="PANTHER" id="PTHR33281">
    <property type="entry name" value="UPF0187 PROTEIN YNEE"/>
    <property type="match status" value="1"/>
</dbReference>
<feature type="compositionally biased region" description="Pro residues" evidence="7">
    <location>
        <begin position="1578"/>
        <end position="1587"/>
    </location>
</feature>
<feature type="region of interest" description="Disordered" evidence="7">
    <location>
        <begin position="455"/>
        <end position="483"/>
    </location>
</feature>
<feature type="compositionally biased region" description="Low complexity" evidence="7">
    <location>
        <begin position="1202"/>
        <end position="1211"/>
    </location>
</feature>
<feature type="compositionally biased region" description="Pro residues" evidence="7">
    <location>
        <begin position="1155"/>
        <end position="1170"/>
    </location>
</feature>
<feature type="compositionally biased region" description="Basic and acidic residues" evidence="7">
    <location>
        <begin position="675"/>
        <end position="693"/>
    </location>
</feature>
<evidence type="ECO:0000256" key="8">
    <source>
        <dbReference type="SAM" id="Phobius"/>
    </source>
</evidence>
<keyword evidence="3 8" id="KW-0812">Transmembrane</keyword>
<evidence type="ECO:0000256" key="3">
    <source>
        <dbReference type="ARBA" id="ARBA00022692"/>
    </source>
</evidence>
<feature type="region of interest" description="Disordered" evidence="7">
    <location>
        <begin position="1196"/>
        <end position="1614"/>
    </location>
</feature>
<accession>A0A8H8P8U0</accession>
<feature type="region of interest" description="Disordered" evidence="7">
    <location>
        <begin position="1953"/>
        <end position="1972"/>
    </location>
</feature>
<feature type="compositionally biased region" description="Polar residues" evidence="7">
    <location>
        <begin position="1387"/>
        <end position="1408"/>
    </location>
</feature>
<gene>
    <name evidence="9" type="ORF">RhiXN_01900</name>
</gene>
<dbReference type="KEGG" id="rsx:RhiXN_01900"/>
<feature type="compositionally biased region" description="Polar residues" evidence="7">
    <location>
        <begin position="1475"/>
        <end position="1504"/>
    </location>
</feature>
<sequence length="2009" mass="215710">MTALRSISKILRGETDLERHRRRMRYYTWLVDVIRIDGSVTLRILGPVLTVTLFATFVATMVQVYGHNWKLTNNVVPLLSVVVGLILVFRNGTSYDRYYEGRKDFGTLMSNVRNLARLLWVNANLPHASDDTKAKQPSAFMKIRGKTYQPSSSIKNPVITSASLRAEKERALKLMVAFVVAVKHHLRRQFDNRGFNKSGKHGTRDYSRLSNSSAIDIPGKNGNASGHSHGLSTSVGDMDATLVPGSVPRSPHKITFLGNKGAAPDSERDPLLRGESTTVEFRPYDTRKALPMPLVIAHELTRLIHKFRRSGILDTIGPAGVNAMNTLIQSMIDQVTAMERVANTPIPVSYSIHLKQCVTLYLFSLPFTLIGDLGWRMIPIVTLVAYTLMGIEGIANEIEMPFGRDPSDLPLDRYCAELRDEIEYIMENLAEAMMTLKVMMSISRIPHILKLSEGSKRSGVEATPPTTTMNRKLEPLPPESDFRTSLIMPSLSRRFTLLRGQNGEPLSIDDVRTRLANQRANGHVNQVTEEEEEIMIDALIRAHSIDPSAASASDSDGYTTATANDGYSTANTNTNDSYSGYDSPQSYRGYVRPAARSMVSANPPPKRKVTLSTPSVPARDGPMFDAKQGNGDVVNGTQFDTYLSNSSFSPAQIRRASLALQDAIQEYEEEEEDEKILAPRRGDQHQREHESHAGDSPVGYGEAIAWSNDQPKHMHHDSPGSTAVAPYHPTGTSSPVYRMDTVNRLPGYVPGMHRPITPRDSGVDTDTNTGTSTPQPVSNASTTYEYGSNVSSPSRTERTLPQSILNKRASTTSPPLRTRPRELSNSDQYDGGGSSSDTTQVPLKSALSDKRRPTSPLGANSGSLRGSHMREISNSNSGLDSSDTYYSNQPQSRSLASPSLPDSPTINGSGLANIASSLNGATTNVIVDEPVHRTSTPRLSTLENGHASRGMRPYSPHTRTGTPNANTRRTGGHSRNGSLADTTISAGRRSPRASQAHSSSSATRPNPLMMSPMLNSSRSSLASTGSSYHSWDEDQLGGKKPHKRGVSVFIDSDSAPWKKSRSGIDADLEMESAPAPEHMRDVLAGLSMQDLIAVQNKLVSVAVKKRVSVPGVRPLSGPRRRRASAGQSVASLATPTEPEIASPARVASPLLGAQTPPPNPILTPPPPATPPMTKSAEDQAKKANALLHAMMDSIESSPHKMTTPPTTAPSSVPSPSPQPQALAPQTSFSSEEPQSVTPPTPEEEPITPDTPVPDQDQRQKALADALFGSDSDATVKDPNPGFGRSQSLRAFAMPPVSSSPPPDADVSPAQSKSTQDDSSLAEEIERRAMAATAALKSASTPRLNDGTNGRKAGKKVNPRQISSPQLVSATTSVDTMGLAAAAAAAGSNPSTPQQTAQTSLPHTQSKLSQRIKKFTGNLRPRAPIPTGEEISPYVVDVSTPPSTEPTQLNLGNRLPSGPTATASRVPSNPEPKSAPPTTESPINTPSTPDGSAQSSGGTPTSTQPRLRGFMARLRKGRKDSTVGTGEKPRAPSPLGPNNLKPIPAPPHIPAAMLKLQPVPMPENMSTSSLGGSATGIEAPPPPPPPLSAPQSAPADMSTGSIHTPASSQQVDEEALRRLYDAASQLGLDHSAINDILVRSQSTSSRSTGWTQASPMTPTSHTIDAAPAPSLPSVLERSMSVTTPKPPRPNPALGRQLSLKPYNGLPLRPTPSQEESTPRASVVRRTVIFPTPPGRASSEMSRRPSSRHRRNRSGSVHSNKSSVQDRTPTPPPSRAPINKRFSKDASPPVPQLPNGIEGSVTSTLQVPRSGSAFSVNNYDSFYDMYAEDSEEQQPVGSAVEVLELSDGQIVWSVVDGLRSTDDDEGDDTFAQLNRTSEYSVNETQQLRFREHQRSASKTSTSKASNELTPKRPETRVFVSNAGDIGTLLDSLTKSYEAGQFNIVPGVPGALGHLRPISGSASGPNQSGSLSVQSGSISANSFGSSFNSDGDYTLEERLDQMITSSRRRAGL</sequence>
<dbReference type="Pfam" id="PF25539">
    <property type="entry name" value="Bestrophin_2"/>
    <property type="match status" value="2"/>
</dbReference>